<gene>
    <name evidence="1" type="ORF">PV11_05578</name>
</gene>
<dbReference type="HOGENOM" id="CLU_073114_0_0_1"/>
<name>A0A0D1W4D4_9EURO</name>
<proteinExistence type="predicted"/>
<organism evidence="1 2">
    <name type="scientific">Exophiala sideris</name>
    <dbReference type="NCBI Taxonomy" id="1016849"/>
    <lineage>
        <taxon>Eukaryota</taxon>
        <taxon>Fungi</taxon>
        <taxon>Dikarya</taxon>
        <taxon>Ascomycota</taxon>
        <taxon>Pezizomycotina</taxon>
        <taxon>Eurotiomycetes</taxon>
        <taxon>Chaetothyriomycetidae</taxon>
        <taxon>Chaetothyriales</taxon>
        <taxon>Herpotrichiellaceae</taxon>
        <taxon>Exophiala</taxon>
    </lineage>
</organism>
<accession>A0A0D1W4D4</accession>
<reference evidence="1 2" key="1">
    <citation type="submission" date="2015-01" db="EMBL/GenBank/DDBJ databases">
        <title>The Genome Sequence of Exophiala sideris CBS121828.</title>
        <authorList>
            <consortium name="The Broad Institute Genomics Platform"/>
            <person name="Cuomo C."/>
            <person name="de Hoog S."/>
            <person name="Gorbushina A."/>
            <person name="Stielow B."/>
            <person name="Teixiera M."/>
            <person name="Abouelleil A."/>
            <person name="Chapman S.B."/>
            <person name="Priest M."/>
            <person name="Young S.K."/>
            <person name="Wortman J."/>
            <person name="Nusbaum C."/>
            <person name="Birren B."/>
        </authorList>
    </citation>
    <scope>NUCLEOTIDE SEQUENCE [LARGE SCALE GENOMIC DNA]</scope>
    <source>
        <strain evidence="1 2">CBS 121828</strain>
    </source>
</reference>
<dbReference type="Proteomes" id="UP000053599">
    <property type="component" value="Unassembled WGS sequence"/>
</dbReference>
<sequence length="329" mass="36119">MAAEMDTDAERKEYWTVNGDVVVGLYLDATQITTACLERKDDDYVAVPLVSIEVNNAYKEYMRTILEHELDKSTYVMIDGKNTDMSELYNTPAGRSMFEDTLKAVTKAAATKLGLGVKLGQIACPPNFYPATYKIVHQAVFESQISHCSFSSSAITQPINHVSGMVGMDNARGAYNGRGLERSKDHFWYVITVAIYPGAIQILVDEGDPGEAWPFRIGGKCVTGPNTDESGRWMDLAGFRSAFVETIQEHVREDVRGPGSNISRVVITGNISPSSAEQLLHELTTVAPYLQGKIQGAAQPAFITAMGAVCFSYAAWHRPARPTCEFPNE</sequence>
<protein>
    <submittedName>
        <fullName evidence="1">Uncharacterized protein</fullName>
    </submittedName>
</protein>
<evidence type="ECO:0000313" key="1">
    <source>
        <dbReference type="EMBL" id="KIV83560.1"/>
    </source>
</evidence>
<dbReference type="EMBL" id="KN846952">
    <property type="protein sequence ID" value="KIV83561.1"/>
    <property type="molecule type" value="Genomic_DNA"/>
</dbReference>
<evidence type="ECO:0000313" key="2">
    <source>
        <dbReference type="Proteomes" id="UP000053599"/>
    </source>
</evidence>
<dbReference type="AlphaFoldDB" id="A0A0D1W4D4"/>
<dbReference type="OrthoDB" id="10304279at2759"/>
<dbReference type="EMBL" id="KN846952">
    <property type="protein sequence ID" value="KIV83560.1"/>
    <property type="molecule type" value="Genomic_DNA"/>
</dbReference>